<comment type="subcellular location">
    <subcellularLocation>
        <location evidence="1">Cell membrane</location>
        <topology evidence="1">Multi-pass membrane protein</topology>
    </subcellularLocation>
</comment>
<gene>
    <name evidence="10" type="ORF">D4A35_04940</name>
    <name evidence="9" type="ORF">HF875_07325</name>
</gene>
<evidence type="ECO:0000313" key="9">
    <source>
        <dbReference type="EMBL" id="NME09328.1"/>
    </source>
</evidence>
<evidence type="ECO:0000256" key="4">
    <source>
        <dbReference type="ARBA" id="ARBA00022692"/>
    </source>
</evidence>
<dbReference type="InterPro" id="IPR001991">
    <property type="entry name" value="Na-dicarboxylate_symporter"/>
</dbReference>
<dbReference type="Proteomes" id="UP000326961">
    <property type="component" value="Chromosome"/>
</dbReference>
<keyword evidence="2" id="KW-0813">Transport</keyword>
<protein>
    <submittedName>
        <fullName evidence="10">Dicarboxylate/amino acid:cation symporter</fullName>
    </submittedName>
</protein>
<dbReference type="InterPro" id="IPR036458">
    <property type="entry name" value="Na:dicarbo_symporter_sf"/>
</dbReference>
<dbReference type="FunFam" id="1.10.3860.10:FF:000001">
    <property type="entry name" value="C4-dicarboxylate transport protein"/>
    <property type="match status" value="1"/>
</dbReference>
<dbReference type="PRINTS" id="PR00173">
    <property type="entry name" value="EDTRNSPORT"/>
</dbReference>
<dbReference type="PANTHER" id="PTHR42865:SF7">
    <property type="entry name" value="PROTON_GLUTAMATE-ASPARTATE SYMPORTER"/>
    <property type="match status" value="1"/>
</dbReference>
<feature type="transmembrane region" description="Helical" evidence="8">
    <location>
        <begin position="152"/>
        <end position="170"/>
    </location>
</feature>
<feature type="transmembrane region" description="Helical" evidence="8">
    <location>
        <begin position="191"/>
        <end position="210"/>
    </location>
</feature>
<accession>A0A5P3XBF9</accession>
<reference evidence="9 12" key="2">
    <citation type="submission" date="2020-04" db="EMBL/GenBank/DDBJ databases">
        <authorList>
            <person name="Hitch T.C.A."/>
            <person name="Wylensek D."/>
            <person name="Clavel T."/>
        </authorList>
    </citation>
    <scope>NUCLEOTIDE SEQUENCE [LARGE SCALE GENOMIC DNA]</scope>
    <source>
        <strain evidence="9 12">Med78_4-601-WT-2</strain>
    </source>
</reference>
<evidence type="ECO:0000256" key="6">
    <source>
        <dbReference type="ARBA" id="ARBA00022989"/>
    </source>
</evidence>
<feature type="transmembrane region" description="Helical" evidence="8">
    <location>
        <begin position="87"/>
        <end position="107"/>
    </location>
</feature>
<dbReference type="Proteomes" id="UP000573963">
    <property type="component" value="Unassembled WGS sequence"/>
</dbReference>
<keyword evidence="6 8" id="KW-1133">Transmembrane helix</keyword>
<dbReference type="RefSeq" id="WP_150842301.1">
    <property type="nucleotide sequence ID" value="NZ_CP032452.1"/>
</dbReference>
<feature type="transmembrane region" description="Helical" evidence="8">
    <location>
        <begin position="6"/>
        <end position="24"/>
    </location>
</feature>
<evidence type="ECO:0000256" key="2">
    <source>
        <dbReference type="ARBA" id="ARBA00022448"/>
    </source>
</evidence>
<keyword evidence="4 8" id="KW-0812">Transmembrane</keyword>
<keyword evidence="5" id="KW-0769">Symport</keyword>
<dbReference type="Gene3D" id="1.10.3860.10">
    <property type="entry name" value="Sodium:dicarboxylate symporter"/>
    <property type="match status" value="1"/>
</dbReference>
<organism evidence="10 11">
    <name type="scientific">Paraclostridium bifermentans</name>
    <name type="common">Clostridium bifermentans</name>
    <dbReference type="NCBI Taxonomy" id="1490"/>
    <lineage>
        <taxon>Bacteria</taxon>
        <taxon>Bacillati</taxon>
        <taxon>Bacillota</taxon>
        <taxon>Clostridia</taxon>
        <taxon>Peptostreptococcales</taxon>
        <taxon>Peptostreptococcaceae</taxon>
        <taxon>Paraclostridium</taxon>
    </lineage>
</organism>
<dbReference type="PANTHER" id="PTHR42865">
    <property type="entry name" value="PROTON/GLUTAMATE-ASPARTATE SYMPORTER"/>
    <property type="match status" value="1"/>
</dbReference>
<feature type="transmembrane region" description="Helical" evidence="8">
    <location>
        <begin position="309"/>
        <end position="329"/>
    </location>
</feature>
<dbReference type="AlphaFoldDB" id="A0A5P3XBF9"/>
<evidence type="ECO:0000256" key="5">
    <source>
        <dbReference type="ARBA" id="ARBA00022847"/>
    </source>
</evidence>
<reference evidence="10 11" key="1">
    <citation type="submission" date="2018-09" db="EMBL/GenBank/DDBJ databases">
        <title>A clostridial neurotoxin that targets Anopheles mosquitoes.</title>
        <authorList>
            <person name="Contreras E."/>
            <person name="Masuyer G."/>
            <person name="Qureshi N."/>
            <person name="Chawla S."/>
            <person name="Lim H.L."/>
            <person name="Chen J."/>
            <person name="Stenmark P."/>
            <person name="Gill S."/>
        </authorList>
    </citation>
    <scope>NUCLEOTIDE SEQUENCE [LARGE SCALE GENOMIC DNA]</scope>
    <source>
        <strain evidence="10 11">Cbm</strain>
    </source>
</reference>
<name>A0A5P3XBF9_PARBF</name>
<dbReference type="Pfam" id="PF00375">
    <property type="entry name" value="SDF"/>
    <property type="match status" value="1"/>
</dbReference>
<feature type="transmembrane region" description="Helical" evidence="8">
    <location>
        <begin position="222"/>
        <end position="243"/>
    </location>
</feature>
<evidence type="ECO:0000256" key="3">
    <source>
        <dbReference type="ARBA" id="ARBA00022475"/>
    </source>
</evidence>
<keyword evidence="3" id="KW-1003">Cell membrane</keyword>
<dbReference type="SUPFAM" id="SSF118215">
    <property type="entry name" value="Proton glutamate symport protein"/>
    <property type="match status" value="1"/>
</dbReference>
<dbReference type="EMBL" id="CP032452">
    <property type="protein sequence ID" value="QEZ68317.1"/>
    <property type="molecule type" value="Genomic_DNA"/>
</dbReference>
<sequence>MRKLGLTSKILIGLFLGMLFGVILSKMPGSYIKDTVLLGGIINVIGNGFTKAIKMMVVPLVFVSLVCGVSAMEDIKKLGRIGFKTMGFYLMTTAVAICISLALGVLLKPGAGLDLGTVASQSTTIAKNQSLSEIILNMIPSNPIEAFAKGEMLQIIFFAMLTGVSISLVGEKAKPLKKLFECANEVCMKMVSVIMMFAPFGVFALITNTFSTVGADAIGSLVKYILVVLFGLLLHVVVVYGGALKVFTKVSFIGFVRKFSKVAAVTFSTASSNASVPVSLELMEEMGVSKSIRSFTIPMGATINMDGTAIMQGVAALFIAQVYGIHLGINDMLTIVLTATLASVGTAGVPGVGMIMLSMVLQSVGLPLEGIGLIMGVERIIDMFRTTVNVMGDNTCTLVVASSEKELEVTNIDAAEVA</sequence>
<evidence type="ECO:0000256" key="1">
    <source>
        <dbReference type="ARBA" id="ARBA00004651"/>
    </source>
</evidence>
<feature type="transmembrane region" description="Helical" evidence="8">
    <location>
        <begin position="56"/>
        <end position="75"/>
    </location>
</feature>
<evidence type="ECO:0000313" key="10">
    <source>
        <dbReference type="EMBL" id="QEZ68317.1"/>
    </source>
</evidence>
<evidence type="ECO:0000256" key="8">
    <source>
        <dbReference type="SAM" id="Phobius"/>
    </source>
</evidence>
<proteinExistence type="predicted"/>
<keyword evidence="7 8" id="KW-0472">Membrane</keyword>
<evidence type="ECO:0000256" key="7">
    <source>
        <dbReference type="ARBA" id="ARBA00023136"/>
    </source>
</evidence>
<evidence type="ECO:0000313" key="12">
    <source>
        <dbReference type="Proteomes" id="UP000573963"/>
    </source>
</evidence>
<dbReference type="EMBL" id="JABAFD010000003">
    <property type="protein sequence ID" value="NME09328.1"/>
    <property type="molecule type" value="Genomic_DNA"/>
</dbReference>
<evidence type="ECO:0000313" key="11">
    <source>
        <dbReference type="Proteomes" id="UP000326961"/>
    </source>
</evidence>
<dbReference type="GO" id="GO:0015293">
    <property type="term" value="F:symporter activity"/>
    <property type="evidence" value="ECO:0007669"/>
    <property type="project" value="UniProtKB-KW"/>
</dbReference>
<dbReference type="GO" id="GO:0006835">
    <property type="term" value="P:dicarboxylic acid transport"/>
    <property type="evidence" value="ECO:0007669"/>
    <property type="project" value="TreeGrafter"/>
</dbReference>
<dbReference type="GO" id="GO:0005886">
    <property type="term" value="C:plasma membrane"/>
    <property type="evidence" value="ECO:0007669"/>
    <property type="project" value="UniProtKB-SubCell"/>
</dbReference>